<protein>
    <recommendedName>
        <fullName evidence="4">Type IX secretion system membrane protein, PorP/SprF family</fullName>
    </recommendedName>
</protein>
<keyword evidence="3" id="KW-1185">Reference proteome</keyword>
<dbReference type="Pfam" id="PF11751">
    <property type="entry name" value="PorP_SprF"/>
    <property type="match status" value="1"/>
</dbReference>
<accession>A0A364RCI3</accession>
<keyword evidence="1" id="KW-0732">Signal</keyword>
<name>A0A364RCI3_9BACT</name>
<dbReference type="RefSeq" id="WP_112306645.1">
    <property type="nucleotide sequence ID" value="NZ_QMDV01000004.1"/>
</dbReference>
<reference evidence="2 3" key="1">
    <citation type="submission" date="2018-06" db="EMBL/GenBank/DDBJ databases">
        <authorList>
            <person name="Liu Z.-W."/>
        </authorList>
    </citation>
    <scope>NUCLEOTIDE SEQUENCE [LARGE SCALE GENOMIC DNA]</scope>
    <source>
        <strain evidence="2 3">2b14</strain>
    </source>
</reference>
<dbReference type="NCBIfam" id="TIGR03519">
    <property type="entry name" value="T9SS_PorP_fam"/>
    <property type="match status" value="1"/>
</dbReference>
<evidence type="ECO:0000313" key="2">
    <source>
        <dbReference type="EMBL" id="RAU81967.1"/>
    </source>
</evidence>
<feature type="chain" id="PRO_5016654306" description="Type IX secretion system membrane protein, PorP/SprF family" evidence="1">
    <location>
        <begin position="20"/>
        <end position="331"/>
    </location>
</feature>
<dbReference type="Proteomes" id="UP000251692">
    <property type="component" value="Unassembled WGS sequence"/>
</dbReference>
<dbReference type="EMBL" id="QMDV01000004">
    <property type="protein sequence ID" value="RAU81967.1"/>
    <property type="molecule type" value="Genomic_DNA"/>
</dbReference>
<feature type="signal peptide" evidence="1">
    <location>
        <begin position="1"/>
        <end position="19"/>
    </location>
</feature>
<gene>
    <name evidence="2" type="ORF">DP923_14910</name>
</gene>
<dbReference type="AlphaFoldDB" id="A0A364RCI3"/>
<dbReference type="InterPro" id="IPR019861">
    <property type="entry name" value="PorP/SprF_Bacteroidetes"/>
</dbReference>
<sequence length="331" mass="37180">MKKIVLSIALVVSVLGVQAQNRKHVANFSLFQQYFNPSLTGYEGSMVKSFYRNQWTGFEDAPKTIFASAELDLADMASWKKDGVLKTNQNDSYNRQTGGKHAFGLTLLNDRFGPFKETQVQLSYGARVQLSEKLSLRWGTALAYSSQQLDGNKLTVDQENDPEFVDVIGNNGKVNRLDLNMGLTLTGENFYVGYAMQEITKGKLLSSGDEYLQNNVPQHHVVQAGFRAPVSDQFGVVVNSLYRYDSKLEETLEGQLKGVYQNMFWVGAGYRKDLAYSVNAGVRLSQLKIGYVYEMPAGDASSINRNTNEIMLTYNLIPVKYPKYGKKVTMW</sequence>
<evidence type="ECO:0000313" key="3">
    <source>
        <dbReference type="Proteomes" id="UP000251692"/>
    </source>
</evidence>
<evidence type="ECO:0008006" key="4">
    <source>
        <dbReference type="Google" id="ProtNLM"/>
    </source>
</evidence>
<proteinExistence type="predicted"/>
<comment type="caution">
    <text evidence="2">The sequence shown here is derived from an EMBL/GenBank/DDBJ whole genome shotgun (WGS) entry which is preliminary data.</text>
</comment>
<reference evidence="2 3" key="2">
    <citation type="submission" date="2018-07" db="EMBL/GenBank/DDBJ databases">
        <title>Pontibacter sp. 2b14 genomic sequence and assembly.</title>
        <authorList>
            <person name="Du Z.-J."/>
        </authorList>
    </citation>
    <scope>NUCLEOTIDE SEQUENCE [LARGE SCALE GENOMIC DNA]</scope>
    <source>
        <strain evidence="2 3">2b14</strain>
    </source>
</reference>
<evidence type="ECO:0000256" key="1">
    <source>
        <dbReference type="SAM" id="SignalP"/>
    </source>
</evidence>
<dbReference type="OrthoDB" id="978914at2"/>
<organism evidence="2 3">
    <name type="scientific">Pontibacter arcticus</name>
    <dbReference type="NCBI Taxonomy" id="2080288"/>
    <lineage>
        <taxon>Bacteria</taxon>
        <taxon>Pseudomonadati</taxon>
        <taxon>Bacteroidota</taxon>
        <taxon>Cytophagia</taxon>
        <taxon>Cytophagales</taxon>
        <taxon>Hymenobacteraceae</taxon>
        <taxon>Pontibacter</taxon>
    </lineage>
</organism>